<dbReference type="EC" id="1.7.1.13" evidence="6"/>
<evidence type="ECO:0000256" key="2">
    <source>
        <dbReference type="ARBA" id="ARBA00022785"/>
    </source>
</evidence>
<sequence>MASHAFAATLTMTLDLQHAPLGQTVGYPSQYDPALLFPIARAGARGELGLPADAPLPFAGVDLWNAYEVSWLNARGKPEVALARCVVPAESPNLIESKSFKLYLNSYNQTRMADADTVRARIAADLSAAAGAPVAVELILPAAYGELTLGEPEGECVDGLDVEIDQYAPSAELLAVDAARGVVRETLLSRLLKSNCPVTGQPDWATVQVSYEGPAIDRESLLRYVVGFRQHSGFHEQCVERMFLDILARCQPTSLSVYARYTRRGGLDINPWRGTADHLPPADLRTPQQ</sequence>
<reference evidence="6" key="1">
    <citation type="submission" date="2019-03" db="EMBL/GenBank/DDBJ databases">
        <authorList>
            <person name="Danneels B."/>
        </authorList>
    </citation>
    <scope>NUCLEOTIDE SEQUENCE</scope>
</reference>
<dbReference type="NCBIfam" id="TIGR03138">
    <property type="entry name" value="QueF"/>
    <property type="match status" value="1"/>
</dbReference>
<keyword evidence="1" id="KW-0963">Cytoplasm</keyword>
<dbReference type="PANTHER" id="PTHR34354">
    <property type="entry name" value="NADPH-DEPENDENT 7-CYANO-7-DEAZAGUANINE REDUCTASE"/>
    <property type="match status" value="1"/>
</dbReference>
<evidence type="ECO:0000259" key="5">
    <source>
        <dbReference type="Pfam" id="PF14819"/>
    </source>
</evidence>
<gene>
    <name evidence="6" type="ORF">ANDO2_2617</name>
</gene>
<dbReference type="SUPFAM" id="SSF55620">
    <property type="entry name" value="Tetrahydrobiopterin biosynthesis enzymes-like"/>
    <property type="match status" value="1"/>
</dbReference>
<proteinExistence type="inferred from homology"/>
<dbReference type="GO" id="GO:0033739">
    <property type="term" value="F:preQ1 synthase activity"/>
    <property type="evidence" value="ECO:0007669"/>
    <property type="project" value="UniProtKB-EC"/>
</dbReference>
<name>A0A484NYW3_9ZZZZ</name>
<dbReference type="AlphaFoldDB" id="A0A484NYW3"/>
<dbReference type="InterPro" id="IPR050084">
    <property type="entry name" value="NADPH_dep_7-cyano-7-deazaG_red"/>
</dbReference>
<dbReference type="InterPro" id="IPR043133">
    <property type="entry name" value="GTP-CH-I_C/QueF"/>
</dbReference>
<protein>
    <submittedName>
        <fullName evidence="6">NADPH dependent preQ0 reductase</fullName>
        <ecNumber evidence="6">1.7.1.13</ecNumber>
    </submittedName>
</protein>
<dbReference type="PANTHER" id="PTHR34354:SF1">
    <property type="entry name" value="NADPH-DEPENDENT 7-CYANO-7-DEAZAGUANINE REDUCTASE"/>
    <property type="match status" value="1"/>
</dbReference>
<dbReference type="Pfam" id="PF14489">
    <property type="entry name" value="QueF"/>
    <property type="match status" value="1"/>
</dbReference>
<dbReference type="InterPro" id="IPR029500">
    <property type="entry name" value="QueF"/>
</dbReference>
<dbReference type="InterPro" id="IPR016428">
    <property type="entry name" value="QueF_type2"/>
</dbReference>
<dbReference type="GO" id="GO:0008616">
    <property type="term" value="P:tRNA queuosine(34) biosynthetic process"/>
    <property type="evidence" value="ECO:0007669"/>
    <property type="project" value="UniProtKB-KW"/>
</dbReference>
<organism evidence="6">
    <name type="scientific">plant metagenome</name>
    <dbReference type="NCBI Taxonomy" id="1297885"/>
    <lineage>
        <taxon>unclassified sequences</taxon>
        <taxon>metagenomes</taxon>
        <taxon>organismal metagenomes</taxon>
    </lineage>
</organism>
<evidence type="ECO:0000256" key="4">
    <source>
        <dbReference type="ARBA" id="ARBA00023002"/>
    </source>
</evidence>
<feature type="domain" description="NADPH-dependent 7-cyano-7-deazaguanine reductase N-terminal" evidence="5">
    <location>
        <begin position="27"/>
        <end position="138"/>
    </location>
</feature>
<dbReference type="EMBL" id="CAADIB010000002">
    <property type="protein sequence ID" value="VFR18515.1"/>
    <property type="molecule type" value="Genomic_DNA"/>
</dbReference>
<dbReference type="HAMAP" id="MF_00817">
    <property type="entry name" value="QueF_type2"/>
    <property type="match status" value="1"/>
</dbReference>
<evidence type="ECO:0000313" key="6">
    <source>
        <dbReference type="EMBL" id="VFR18515.1"/>
    </source>
</evidence>
<evidence type="ECO:0000256" key="3">
    <source>
        <dbReference type="ARBA" id="ARBA00022857"/>
    </source>
</evidence>
<dbReference type="GO" id="GO:0005737">
    <property type="term" value="C:cytoplasm"/>
    <property type="evidence" value="ECO:0007669"/>
    <property type="project" value="InterPro"/>
</dbReference>
<dbReference type="PIRSF" id="PIRSF004750">
    <property type="entry name" value="Nitrile_oxidored_YqcD_prd"/>
    <property type="match status" value="1"/>
</dbReference>
<keyword evidence="4 6" id="KW-0560">Oxidoreductase</keyword>
<accession>A0A484NYW3</accession>
<dbReference type="Gene3D" id="3.30.1130.10">
    <property type="match status" value="2"/>
</dbReference>
<dbReference type="InterPro" id="IPR029139">
    <property type="entry name" value="QueF_N"/>
</dbReference>
<keyword evidence="3" id="KW-0521">NADP</keyword>
<keyword evidence="2" id="KW-0671">Queuosine biosynthesis</keyword>
<evidence type="ECO:0000256" key="1">
    <source>
        <dbReference type="ARBA" id="ARBA00022490"/>
    </source>
</evidence>
<dbReference type="Pfam" id="PF14819">
    <property type="entry name" value="QueF_N"/>
    <property type="match status" value="1"/>
</dbReference>